<dbReference type="EMBL" id="OB793720">
    <property type="protein sequence ID" value="CAD7428366.1"/>
    <property type="molecule type" value="Genomic_DNA"/>
</dbReference>
<name>A0A7R9HMI7_9NEOP</name>
<reference evidence="1" key="1">
    <citation type="submission" date="2020-11" db="EMBL/GenBank/DDBJ databases">
        <authorList>
            <person name="Tran Van P."/>
        </authorList>
    </citation>
    <scope>NUCLEOTIDE SEQUENCE</scope>
</reference>
<dbReference type="AlphaFoldDB" id="A0A7R9HMI7"/>
<accession>A0A7R9HMI7</accession>
<protein>
    <submittedName>
        <fullName evidence="1">Uncharacterized protein</fullName>
    </submittedName>
</protein>
<proteinExistence type="predicted"/>
<evidence type="ECO:0000313" key="1">
    <source>
        <dbReference type="EMBL" id="CAD7428366.1"/>
    </source>
</evidence>
<sequence length="62" mass="6706">MLILLKIDGVQTCIVIDISPCGTSHKRDILIEKLHNALESTIATASKIEFVSREQSGALIGN</sequence>
<gene>
    <name evidence="1" type="ORF">TMSB3V08_LOCUS5178</name>
</gene>
<organism evidence="1">
    <name type="scientific">Timema monikensis</name>
    <dbReference type="NCBI Taxonomy" id="170555"/>
    <lineage>
        <taxon>Eukaryota</taxon>
        <taxon>Metazoa</taxon>
        <taxon>Ecdysozoa</taxon>
        <taxon>Arthropoda</taxon>
        <taxon>Hexapoda</taxon>
        <taxon>Insecta</taxon>
        <taxon>Pterygota</taxon>
        <taxon>Neoptera</taxon>
        <taxon>Polyneoptera</taxon>
        <taxon>Phasmatodea</taxon>
        <taxon>Timematodea</taxon>
        <taxon>Timematoidea</taxon>
        <taxon>Timematidae</taxon>
        <taxon>Timema</taxon>
    </lineage>
</organism>